<evidence type="ECO:0000313" key="3">
    <source>
        <dbReference type="Proteomes" id="UP001174934"/>
    </source>
</evidence>
<accession>A0AA39WZZ3</accession>
<feature type="transmembrane region" description="Helical" evidence="1">
    <location>
        <begin position="61"/>
        <end position="83"/>
    </location>
</feature>
<proteinExistence type="predicted"/>
<keyword evidence="3" id="KW-1185">Reference proteome</keyword>
<sequence length="93" mass="10526">MGRHSAAVVYIALSIDIAHVMAINGIFLSLIEDYERESGWVYFLHDEYMDDNYGYGCLQPLLLLAITPAGIMREIVIFILPSFELESARGSWL</sequence>
<gene>
    <name evidence="2" type="ORF">B0T17DRAFT_530924</name>
</gene>
<dbReference type="EMBL" id="JAULSR010000003">
    <property type="protein sequence ID" value="KAK0624738.1"/>
    <property type="molecule type" value="Genomic_DNA"/>
</dbReference>
<evidence type="ECO:0000256" key="1">
    <source>
        <dbReference type="SAM" id="Phobius"/>
    </source>
</evidence>
<keyword evidence="1" id="KW-1133">Transmembrane helix</keyword>
<dbReference type="AlphaFoldDB" id="A0AA39WZZ3"/>
<dbReference type="Proteomes" id="UP001174934">
    <property type="component" value="Unassembled WGS sequence"/>
</dbReference>
<evidence type="ECO:0000313" key="2">
    <source>
        <dbReference type="EMBL" id="KAK0624738.1"/>
    </source>
</evidence>
<protein>
    <submittedName>
        <fullName evidence="2">Uncharacterized protein</fullName>
    </submittedName>
</protein>
<reference evidence="2" key="1">
    <citation type="submission" date="2023-06" db="EMBL/GenBank/DDBJ databases">
        <title>Genome-scale phylogeny and comparative genomics of the fungal order Sordariales.</title>
        <authorList>
            <consortium name="Lawrence Berkeley National Laboratory"/>
            <person name="Hensen N."/>
            <person name="Bonometti L."/>
            <person name="Westerberg I."/>
            <person name="Brannstrom I.O."/>
            <person name="Guillou S."/>
            <person name="Cros-Aarteil S."/>
            <person name="Calhoun S."/>
            <person name="Haridas S."/>
            <person name="Kuo A."/>
            <person name="Mondo S."/>
            <person name="Pangilinan J."/>
            <person name="Riley R."/>
            <person name="LaButti K."/>
            <person name="Andreopoulos B."/>
            <person name="Lipzen A."/>
            <person name="Chen C."/>
            <person name="Yanf M."/>
            <person name="Daum C."/>
            <person name="Ng V."/>
            <person name="Clum A."/>
            <person name="Steindorff A."/>
            <person name="Ohm R."/>
            <person name="Martin F."/>
            <person name="Silar P."/>
            <person name="Natvig D."/>
            <person name="Lalanne C."/>
            <person name="Gautier V."/>
            <person name="Ament-velasquez S.L."/>
            <person name="Kruys A."/>
            <person name="Hutchinson M.I."/>
            <person name="Powell A.J."/>
            <person name="Barry K."/>
            <person name="Miller A.N."/>
            <person name="Grigoriev I.V."/>
            <person name="Debuchy R."/>
            <person name="Gladieux P."/>
            <person name="Thoren M.H."/>
            <person name="Johannesson H."/>
        </authorList>
    </citation>
    <scope>NUCLEOTIDE SEQUENCE</scope>
    <source>
        <strain evidence="2">SMH3391-2</strain>
    </source>
</reference>
<keyword evidence="1" id="KW-0812">Transmembrane</keyword>
<keyword evidence="1" id="KW-0472">Membrane</keyword>
<comment type="caution">
    <text evidence="2">The sequence shown here is derived from an EMBL/GenBank/DDBJ whole genome shotgun (WGS) entry which is preliminary data.</text>
</comment>
<organism evidence="2 3">
    <name type="scientific">Bombardia bombarda</name>
    <dbReference type="NCBI Taxonomy" id="252184"/>
    <lineage>
        <taxon>Eukaryota</taxon>
        <taxon>Fungi</taxon>
        <taxon>Dikarya</taxon>
        <taxon>Ascomycota</taxon>
        <taxon>Pezizomycotina</taxon>
        <taxon>Sordariomycetes</taxon>
        <taxon>Sordariomycetidae</taxon>
        <taxon>Sordariales</taxon>
        <taxon>Lasiosphaeriaceae</taxon>
        <taxon>Bombardia</taxon>
    </lineage>
</organism>
<feature type="transmembrane region" description="Helical" evidence="1">
    <location>
        <begin position="7"/>
        <end position="31"/>
    </location>
</feature>
<name>A0AA39WZZ3_9PEZI</name>